<dbReference type="RefSeq" id="WP_184339514.1">
    <property type="nucleotide sequence ID" value="NZ_JACHIG010000004.1"/>
</dbReference>
<gene>
    <name evidence="2" type="ORF">HNQ65_002173</name>
</gene>
<evidence type="ECO:0000313" key="3">
    <source>
        <dbReference type="Proteomes" id="UP000590740"/>
    </source>
</evidence>
<evidence type="ECO:0000313" key="2">
    <source>
        <dbReference type="EMBL" id="MBB5032591.1"/>
    </source>
</evidence>
<evidence type="ECO:0000256" key="1">
    <source>
        <dbReference type="ARBA" id="ARBA00022649"/>
    </source>
</evidence>
<dbReference type="InterPro" id="IPR035093">
    <property type="entry name" value="RelE/ParE_toxin_dom_sf"/>
</dbReference>
<dbReference type="Pfam" id="PF05016">
    <property type="entry name" value="ParE_toxin"/>
    <property type="match status" value="1"/>
</dbReference>
<dbReference type="Gene3D" id="3.30.2310.20">
    <property type="entry name" value="RelE-like"/>
    <property type="match status" value="1"/>
</dbReference>
<dbReference type="AlphaFoldDB" id="A0A7W7YAF7"/>
<accession>A0A7W7YAF7</accession>
<protein>
    <submittedName>
        <fullName evidence="2">Plasmid stabilization system protein ParE</fullName>
    </submittedName>
</protein>
<name>A0A7W7YAF7_9BACT</name>
<dbReference type="Proteomes" id="UP000590740">
    <property type="component" value="Unassembled WGS sequence"/>
</dbReference>
<organism evidence="2 3">
    <name type="scientific">Prosthecobacter vanneervenii</name>
    <dbReference type="NCBI Taxonomy" id="48466"/>
    <lineage>
        <taxon>Bacteria</taxon>
        <taxon>Pseudomonadati</taxon>
        <taxon>Verrucomicrobiota</taxon>
        <taxon>Verrucomicrobiia</taxon>
        <taxon>Verrucomicrobiales</taxon>
        <taxon>Verrucomicrobiaceae</taxon>
        <taxon>Prosthecobacter</taxon>
    </lineage>
</organism>
<dbReference type="InterPro" id="IPR007712">
    <property type="entry name" value="RelE/ParE_toxin"/>
</dbReference>
<proteinExistence type="predicted"/>
<keyword evidence="1" id="KW-1277">Toxin-antitoxin system</keyword>
<sequence length="100" mass="11687">MKKSVLSPCALCDADDARRWYENCEPGLGSEFVRALEECLSRIEASPEMHRVVLAPYRKVLMRRFPFQVIYEIREDSLWILAVYHAKRDSALLRKRMTGP</sequence>
<comment type="caution">
    <text evidence="2">The sequence shown here is derived from an EMBL/GenBank/DDBJ whole genome shotgun (WGS) entry which is preliminary data.</text>
</comment>
<keyword evidence="3" id="KW-1185">Reference proteome</keyword>
<reference evidence="2 3" key="1">
    <citation type="submission" date="2020-08" db="EMBL/GenBank/DDBJ databases">
        <title>Genomic Encyclopedia of Type Strains, Phase IV (KMG-IV): sequencing the most valuable type-strain genomes for metagenomic binning, comparative biology and taxonomic classification.</title>
        <authorList>
            <person name="Goeker M."/>
        </authorList>
    </citation>
    <scope>NUCLEOTIDE SEQUENCE [LARGE SCALE GENOMIC DNA]</scope>
    <source>
        <strain evidence="2 3">DSM 12252</strain>
    </source>
</reference>
<dbReference type="EMBL" id="JACHIG010000004">
    <property type="protein sequence ID" value="MBB5032591.1"/>
    <property type="molecule type" value="Genomic_DNA"/>
</dbReference>